<proteinExistence type="inferred from homology"/>
<evidence type="ECO:0000256" key="4">
    <source>
        <dbReference type="ARBA" id="ARBA00022827"/>
    </source>
</evidence>
<comment type="cofactor">
    <cofactor evidence="1">
        <name>FAD</name>
        <dbReference type="ChEBI" id="CHEBI:57692"/>
    </cofactor>
</comment>
<dbReference type="Gene3D" id="3.50.50.60">
    <property type="entry name" value="FAD/NAD(P)-binding domain"/>
    <property type="match status" value="1"/>
</dbReference>
<gene>
    <name evidence="7" type="ORF">NQU54_03480</name>
</gene>
<evidence type="ECO:0000313" key="7">
    <source>
        <dbReference type="EMBL" id="MCQ8828173.1"/>
    </source>
</evidence>
<comment type="similarity">
    <text evidence="2">Belongs to the GMC oxidoreductase family.</text>
</comment>
<dbReference type="InterPro" id="IPR036188">
    <property type="entry name" value="FAD/NAD-bd_sf"/>
</dbReference>
<dbReference type="InterPro" id="IPR000172">
    <property type="entry name" value="GMC_OxRdtase_N"/>
</dbReference>
<dbReference type="InterPro" id="IPR012132">
    <property type="entry name" value="GMC_OxRdtase"/>
</dbReference>
<comment type="caution">
    <text evidence="7">The sequence shown here is derived from an EMBL/GenBank/DDBJ whole genome shotgun (WGS) entry which is preliminary data.</text>
</comment>
<evidence type="ECO:0000256" key="5">
    <source>
        <dbReference type="SAM" id="MobiDB-lite"/>
    </source>
</evidence>
<evidence type="ECO:0000259" key="6">
    <source>
        <dbReference type="Pfam" id="PF00732"/>
    </source>
</evidence>
<dbReference type="RefSeq" id="WP_257629697.1">
    <property type="nucleotide sequence ID" value="NZ_JANIIC010000003.1"/>
</dbReference>
<dbReference type="GO" id="GO:0050660">
    <property type="term" value="F:flavin adenine dinucleotide binding"/>
    <property type="evidence" value="ECO:0007669"/>
    <property type="project" value="InterPro"/>
</dbReference>
<evidence type="ECO:0000256" key="1">
    <source>
        <dbReference type="ARBA" id="ARBA00001974"/>
    </source>
</evidence>
<keyword evidence="4" id="KW-0274">FAD</keyword>
<dbReference type="Proteomes" id="UP001142400">
    <property type="component" value="Unassembled WGS sequence"/>
</dbReference>
<dbReference type="Pfam" id="PF00732">
    <property type="entry name" value="GMC_oxred_N"/>
    <property type="match status" value="1"/>
</dbReference>
<evidence type="ECO:0000256" key="3">
    <source>
        <dbReference type="ARBA" id="ARBA00022630"/>
    </source>
</evidence>
<feature type="compositionally biased region" description="Low complexity" evidence="5">
    <location>
        <begin position="102"/>
        <end position="119"/>
    </location>
</feature>
<keyword evidence="8" id="KW-1185">Reference proteome</keyword>
<dbReference type="GO" id="GO:0016614">
    <property type="term" value="F:oxidoreductase activity, acting on CH-OH group of donors"/>
    <property type="evidence" value="ECO:0007669"/>
    <property type="project" value="InterPro"/>
</dbReference>
<protein>
    <submittedName>
        <fullName evidence="7">GMC family oxidoreductase N-terminal domain-containing protein</fullName>
    </submittedName>
</protein>
<dbReference type="PANTHER" id="PTHR11552:SF147">
    <property type="entry name" value="CHOLINE DEHYDROGENASE, MITOCHONDRIAL"/>
    <property type="match status" value="1"/>
</dbReference>
<sequence length="129" mass="13289">MERGTPMGPFDYVIVGAGSAGSVLAARLTEEPGVRVLLLEAGGADTNENIKAPAGLGLLFHSEVDWDYRTVEQEAAGRTFYWPRGKTLGGSSSTNVMLYARGTTGAPSTTSSARTPSPACGAGTVGQLP</sequence>
<dbReference type="EMBL" id="JANIIC010000003">
    <property type="protein sequence ID" value="MCQ8828173.1"/>
    <property type="molecule type" value="Genomic_DNA"/>
</dbReference>
<accession>A0A9X2LRI5</accession>
<name>A0A9X2LRI5_STRMQ</name>
<keyword evidence="3" id="KW-0285">Flavoprotein</keyword>
<organism evidence="7 8">
    <name type="scientific">Streptomyces malaysiensis subsp. samsunensis</name>
    <dbReference type="NCBI Taxonomy" id="459658"/>
    <lineage>
        <taxon>Bacteria</taxon>
        <taxon>Bacillati</taxon>
        <taxon>Actinomycetota</taxon>
        <taxon>Actinomycetes</taxon>
        <taxon>Kitasatosporales</taxon>
        <taxon>Streptomycetaceae</taxon>
        <taxon>Streptomyces</taxon>
        <taxon>Streptomyces violaceusniger group</taxon>
    </lineage>
</organism>
<reference evidence="7" key="1">
    <citation type="submission" date="2022-06" db="EMBL/GenBank/DDBJ databases">
        <title>WGS of actinobacteria.</title>
        <authorList>
            <person name="Thawai C."/>
        </authorList>
    </citation>
    <scope>NUCLEOTIDE SEQUENCE</scope>
    <source>
        <strain evidence="7">DSM 42010</strain>
    </source>
</reference>
<dbReference type="SUPFAM" id="SSF51905">
    <property type="entry name" value="FAD/NAD(P)-binding domain"/>
    <property type="match status" value="1"/>
</dbReference>
<feature type="domain" description="Glucose-methanol-choline oxidoreductase N-terminal" evidence="6">
    <location>
        <begin position="10"/>
        <end position="103"/>
    </location>
</feature>
<evidence type="ECO:0000313" key="8">
    <source>
        <dbReference type="Proteomes" id="UP001142400"/>
    </source>
</evidence>
<evidence type="ECO:0000256" key="2">
    <source>
        <dbReference type="ARBA" id="ARBA00010790"/>
    </source>
</evidence>
<dbReference type="PANTHER" id="PTHR11552">
    <property type="entry name" value="GLUCOSE-METHANOL-CHOLINE GMC OXIDOREDUCTASE"/>
    <property type="match status" value="1"/>
</dbReference>
<dbReference type="AlphaFoldDB" id="A0A9X2LRI5"/>
<feature type="region of interest" description="Disordered" evidence="5">
    <location>
        <begin position="102"/>
        <end position="129"/>
    </location>
</feature>